<evidence type="ECO:0000259" key="1">
    <source>
        <dbReference type="Pfam" id="PF04717"/>
    </source>
</evidence>
<dbReference type="EMBL" id="JAUOTP010000009">
    <property type="protein sequence ID" value="MDO6416120.1"/>
    <property type="molecule type" value="Genomic_DNA"/>
</dbReference>
<dbReference type="InterPro" id="IPR037026">
    <property type="entry name" value="Vgr_OB-fold_dom_sf"/>
</dbReference>
<name>A0ABT8YCN5_9SPHN</name>
<dbReference type="Gene3D" id="2.40.50.230">
    <property type="entry name" value="Gp5 N-terminal domain"/>
    <property type="match status" value="1"/>
</dbReference>
<organism evidence="2 3">
    <name type="scientific">Sphingomonas natans</name>
    <dbReference type="NCBI Taxonomy" id="3063330"/>
    <lineage>
        <taxon>Bacteria</taxon>
        <taxon>Pseudomonadati</taxon>
        <taxon>Pseudomonadota</taxon>
        <taxon>Alphaproteobacteria</taxon>
        <taxon>Sphingomonadales</taxon>
        <taxon>Sphingomonadaceae</taxon>
        <taxon>Sphingomonas</taxon>
    </lineage>
</organism>
<accession>A0ABT8YCN5</accession>
<dbReference type="InterPro" id="IPR006531">
    <property type="entry name" value="Gp5/Vgr_OB"/>
</dbReference>
<reference evidence="2" key="1">
    <citation type="submission" date="2023-07" db="EMBL/GenBank/DDBJ databases">
        <authorList>
            <person name="Kim M."/>
        </authorList>
    </citation>
    <scope>NUCLEOTIDE SEQUENCE</scope>
    <source>
        <strain evidence="2">BIUV-7</strain>
    </source>
</reference>
<comment type="caution">
    <text evidence="2">The sequence shown here is derived from an EMBL/GenBank/DDBJ whole genome shotgun (WGS) entry which is preliminary data.</text>
</comment>
<protein>
    <submittedName>
        <fullName evidence="2">Phage baseplate assembly protein V</fullName>
    </submittedName>
</protein>
<sequence length="175" mass="18348">MLIDDLPFLDAVSARHFGKYRGRVVDNADPVSRGRVQVVVPALLAEQPVWALPCAPYAGPNVGFFAMPPVGAGVWVEFEGGDLDLPIWSGCFWADGEIASGDAAPSVKFWITDAVSIRIDDDAGEIVVKTSGATLTLTASEITADASTVTEKAMSSQITVSASGFDVNNGAFTVV</sequence>
<evidence type="ECO:0000313" key="3">
    <source>
        <dbReference type="Proteomes" id="UP001169764"/>
    </source>
</evidence>
<dbReference type="Pfam" id="PF04717">
    <property type="entry name" value="Phage_base_V"/>
    <property type="match status" value="1"/>
</dbReference>
<feature type="domain" description="Gp5/Type VI secretion system Vgr protein OB-fold" evidence="1">
    <location>
        <begin position="20"/>
        <end position="93"/>
    </location>
</feature>
<proteinExistence type="predicted"/>
<gene>
    <name evidence="2" type="ORF">Q4F19_17170</name>
</gene>
<dbReference type="SUPFAM" id="SSF69255">
    <property type="entry name" value="gp5 N-terminal domain-like"/>
    <property type="match status" value="1"/>
</dbReference>
<dbReference type="Proteomes" id="UP001169764">
    <property type="component" value="Unassembled WGS sequence"/>
</dbReference>
<evidence type="ECO:0000313" key="2">
    <source>
        <dbReference type="EMBL" id="MDO6416120.1"/>
    </source>
</evidence>
<keyword evidence="3" id="KW-1185">Reference proteome</keyword>